<accession>A0A9D5BPL3</accession>
<dbReference type="Proteomes" id="UP001058974">
    <property type="component" value="Chromosome 1"/>
</dbReference>
<reference evidence="2 3" key="1">
    <citation type="journal article" date="2022" name="Nat. Genet.">
        <title>Improved pea reference genome and pan-genome highlight genomic features and evolutionary characteristics.</title>
        <authorList>
            <person name="Yang T."/>
            <person name="Liu R."/>
            <person name="Luo Y."/>
            <person name="Hu S."/>
            <person name="Wang D."/>
            <person name="Wang C."/>
            <person name="Pandey M.K."/>
            <person name="Ge S."/>
            <person name="Xu Q."/>
            <person name="Li N."/>
            <person name="Li G."/>
            <person name="Huang Y."/>
            <person name="Saxena R.K."/>
            <person name="Ji Y."/>
            <person name="Li M."/>
            <person name="Yan X."/>
            <person name="He Y."/>
            <person name="Liu Y."/>
            <person name="Wang X."/>
            <person name="Xiang C."/>
            <person name="Varshney R.K."/>
            <person name="Ding H."/>
            <person name="Gao S."/>
            <person name="Zong X."/>
        </authorList>
    </citation>
    <scope>NUCLEOTIDE SEQUENCE [LARGE SCALE GENOMIC DNA]</scope>
    <source>
        <strain evidence="2 3">cv. Zhongwan 6</strain>
    </source>
</reference>
<dbReference type="Gramene" id="Psat01G0500100-T1">
    <property type="protein sequence ID" value="KAI5447370.1"/>
    <property type="gene ID" value="KIW84_015001"/>
</dbReference>
<protein>
    <submittedName>
        <fullName evidence="2">Uncharacterized protein</fullName>
    </submittedName>
</protein>
<gene>
    <name evidence="2" type="ORF">KIW84_015001</name>
</gene>
<evidence type="ECO:0000313" key="2">
    <source>
        <dbReference type="EMBL" id="KAI5447370.1"/>
    </source>
</evidence>
<dbReference type="EMBL" id="JAMSHJ010000001">
    <property type="protein sequence ID" value="KAI5447370.1"/>
    <property type="molecule type" value="Genomic_DNA"/>
</dbReference>
<feature type="region of interest" description="Disordered" evidence="1">
    <location>
        <begin position="1"/>
        <end position="35"/>
    </location>
</feature>
<keyword evidence="3" id="KW-1185">Reference proteome</keyword>
<dbReference type="AlphaFoldDB" id="A0A9D5BPL3"/>
<evidence type="ECO:0000256" key="1">
    <source>
        <dbReference type="SAM" id="MobiDB-lite"/>
    </source>
</evidence>
<name>A0A9D5BPL3_PEA</name>
<proteinExistence type="predicted"/>
<comment type="caution">
    <text evidence="2">The sequence shown here is derived from an EMBL/GenBank/DDBJ whole genome shotgun (WGS) entry which is preliminary data.</text>
</comment>
<sequence length="105" mass="10983">MGNTVSSSSAPSNISRTDVSKSPNGDDQTVVYSTPNSDTCTIRATLGVETATVTLRDYTFDKEGTRVNIKVGRQSGVSSDIGTIDLTYGGNALEVRTDAGQFSIG</sequence>
<evidence type="ECO:0000313" key="3">
    <source>
        <dbReference type="Proteomes" id="UP001058974"/>
    </source>
</evidence>
<organism evidence="2 3">
    <name type="scientific">Pisum sativum</name>
    <name type="common">Garden pea</name>
    <name type="synonym">Lathyrus oleraceus</name>
    <dbReference type="NCBI Taxonomy" id="3888"/>
    <lineage>
        <taxon>Eukaryota</taxon>
        <taxon>Viridiplantae</taxon>
        <taxon>Streptophyta</taxon>
        <taxon>Embryophyta</taxon>
        <taxon>Tracheophyta</taxon>
        <taxon>Spermatophyta</taxon>
        <taxon>Magnoliopsida</taxon>
        <taxon>eudicotyledons</taxon>
        <taxon>Gunneridae</taxon>
        <taxon>Pentapetalae</taxon>
        <taxon>rosids</taxon>
        <taxon>fabids</taxon>
        <taxon>Fabales</taxon>
        <taxon>Fabaceae</taxon>
        <taxon>Papilionoideae</taxon>
        <taxon>50 kb inversion clade</taxon>
        <taxon>NPAAA clade</taxon>
        <taxon>Hologalegina</taxon>
        <taxon>IRL clade</taxon>
        <taxon>Fabeae</taxon>
        <taxon>Lathyrus</taxon>
    </lineage>
</organism>